<comment type="caution">
    <text evidence="1">The sequence shown here is derived from an EMBL/GenBank/DDBJ whole genome shotgun (WGS) entry which is preliminary data.</text>
</comment>
<evidence type="ECO:0000313" key="1">
    <source>
        <dbReference type="EMBL" id="KAI3954570.1"/>
    </source>
</evidence>
<dbReference type="AlphaFoldDB" id="A0AAD4XWN4"/>
<proteinExistence type="predicted"/>
<protein>
    <submittedName>
        <fullName evidence="1">Uncharacterized protein</fullName>
    </submittedName>
</protein>
<feature type="non-terminal residue" evidence="1">
    <location>
        <position position="89"/>
    </location>
</feature>
<evidence type="ECO:0000313" key="2">
    <source>
        <dbReference type="Proteomes" id="UP001202328"/>
    </source>
</evidence>
<dbReference type="EMBL" id="JAJJMB010001902">
    <property type="protein sequence ID" value="KAI3954570.1"/>
    <property type="molecule type" value="Genomic_DNA"/>
</dbReference>
<keyword evidence="2" id="KW-1185">Reference proteome</keyword>
<dbReference type="Proteomes" id="UP001202328">
    <property type="component" value="Unassembled WGS sequence"/>
</dbReference>
<name>A0AAD4XWN4_9MAGN</name>
<gene>
    <name evidence="1" type="ORF">MKW98_019701</name>
</gene>
<reference evidence="1" key="1">
    <citation type="submission" date="2022-04" db="EMBL/GenBank/DDBJ databases">
        <title>A functionally conserved STORR gene fusion in Papaver species that diverged 16.8 million years ago.</title>
        <authorList>
            <person name="Catania T."/>
        </authorList>
    </citation>
    <scope>NUCLEOTIDE SEQUENCE</scope>
    <source>
        <strain evidence="1">S-188037</strain>
    </source>
</reference>
<sequence length="89" mass="10748">MGRRLVRNERNEIVYLERPNLVLRWVVEKNPFPSKLNQTLERLRVYDSEDYTANQVRCKKKQQTNSRLNLKVLKKIWKIFTKYVLGIIG</sequence>
<organism evidence="1 2">
    <name type="scientific">Papaver atlanticum</name>
    <dbReference type="NCBI Taxonomy" id="357466"/>
    <lineage>
        <taxon>Eukaryota</taxon>
        <taxon>Viridiplantae</taxon>
        <taxon>Streptophyta</taxon>
        <taxon>Embryophyta</taxon>
        <taxon>Tracheophyta</taxon>
        <taxon>Spermatophyta</taxon>
        <taxon>Magnoliopsida</taxon>
        <taxon>Ranunculales</taxon>
        <taxon>Papaveraceae</taxon>
        <taxon>Papaveroideae</taxon>
        <taxon>Papaver</taxon>
    </lineage>
</organism>
<accession>A0AAD4XWN4</accession>